<evidence type="ECO:0000313" key="2">
    <source>
        <dbReference type="Proteomes" id="UP000298412"/>
    </source>
</evidence>
<accession>A0A4R8WPU1</accession>
<dbReference type="EMBL" id="SOFP01000071">
    <property type="protein sequence ID" value="TFC11156.1"/>
    <property type="molecule type" value="Genomic_DNA"/>
</dbReference>
<dbReference type="Pfam" id="PF01263">
    <property type="entry name" value="Aldose_epim"/>
    <property type="match status" value="1"/>
</dbReference>
<evidence type="ECO:0000313" key="1">
    <source>
        <dbReference type="EMBL" id="TFC11156.1"/>
    </source>
</evidence>
<dbReference type="InterPro" id="IPR011013">
    <property type="entry name" value="Gal_mutarotase_sf_dom"/>
</dbReference>
<reference evidence="1 2" key="1">
    <citation type="submission" date="2019-03" db="EMBL/GenBank/DDBJ databases">
        <title>Genomics of glacier-inhabiting Cryobacterium strains.</title>
        <authorList>
            <person name="Liu Q."/>
            <person name="Xin Y.-H."/>
        </authorList>
    </citation>
    <scope>NUCLEOTIDE SEQUENCE [LARGE SCALE GENOMIC DNA]</scope>
    <source>
        <strain evidence="1 2">MDT1-3</strain>
    </source>
</reference>
<dbReference type="InterPro" id="IPR037480">
    <property type="entry name" value="YihR-like"/>
</dbReference>
<dbReference type="AlphaFoldDB" id="A0A4R8WPU1"/>
<dbReference type="GO" id="GO:0030246">
    <property type="term" value="F:carbohydrate binding"/>
    <property type="evidence" value="ECO:0007669"/>
    <property type="project" value="InterPro"/>
</dbReference>
<dbReference type="Proteomes" id="UP000298412">
    <property type="component" value="Unassembled WGS sequence"/>
</dbReference>
<dbReference type="RefSeq" id="WP_134568685.1">
    <property type="nucleotide sequence ID" value="NZ_SOFP01000071.1"/>
</dbReference>
<protein>
    <recommendedName>
        <fullName evidence="3">Aldose epimerase</fullName>
    </recommendedName>
</protein>
<keyword evidence="2" id="KW-1185">Reference proteome</keyword>
<dbReference type="GO" id="GO:0005975">
    <property type="term" value="P:carbohydrate metabolic process"/>
    <property type="evidence" value="ECO:0007669"/>
    <property type="project" value="InterPro"/>
</dbReference>
<proteinExistence type="predicted"/>
<dbReference type="SUPFAM" id="SSF74650">
    <property type="entry name" value="Galactose mutarotase-like"/>
    <property type="match status" value="1"/>
</dbReference>
<dbReference type="CDD" id="cd09022">
    <property type="entry name" value="Aldose_epim_Ec_YihR"/>
    <property type="match status" value="1"/>
</dbReference>
<dbReference type="InterPro" id="IPR008183">
    <property type="entry name" value="Aldose_1/G6P_1-epimerase"/>
</dbReference>
<name>A0A4R8WPU1_9MICO</name>
<sequence length="334" mass="35512">MRAATGTQYELRAATPSGPALAIVTEVGAGLRVYSVDGIDLVETFPASSIPPRGAGTVLVPWPNRIRDGVWMHDGLEQQLPINEPLEHNAIHGLLAGSPYRLLDRGTAAVTLAATVFPQTGYLFQLDTTVTYALTDDGLDVTHTVRNVGTDTAPVAIGAHPYLKIGGVPTEDLTLTVPTRTRIEVDERLNPVGEAPVDGTGYDLRAGRTVRDLDLDDGFTVTMRETVSGGDTDELDDDGDAFDGDRAAVEHSLTAPNGRSVTVWGDENMRYVQVFTPRAFPVDGPGGPTPGRAVAVEPMTAPANAFNTGAGLRWLPPGETWTVRWGIRHTGLAG</sequence>
<dbReference type="OrthoDB" id="4739604at2"/>
<dbReference type="Gene3D" id="2.70.98.10">
    <property type="match status" value="1"/>
</dbReference>
<comment type="caution">
    <text evidence="1">The sequence shown here is derived from an EMBL/GenBank/DDBJ whole genome shotgun (WGS) entry which is preliminary data.</text>
</comment>
<evidence type="ECO:0008006" key="3">
    <source>
        <dbReference type="Google" id="ProtNLM"/>
    </source>
</evidence>
<gene>
    <name evidence="1" type="ORF">E3O19_14350</name>
</gene>
<dbReference type="InterPro" id="IPR014718">
    <property type="entry name" value="GH-type_carb-bd"/>
</dbReference>
<organism evidence="1 2">
    <name type="scientific">Cryobacterium algoritolerans</name>
    <dbReference type="NCBI Taxonomy" id="1259184"/>
    <lineage>
        <taxon>Bacteria</taxon>
        <taxon>Bacillati</taxon>
        <taxon>Actinomycetota</taxon>
        <taxon>Actinomycetes</taxon>
        <taxon>Micrococcales</taxon>
        <taxon>Microbacteriaceae</taxon>
        <taxon>Cryobacterium</taxon>
    </lineage>
</organism>
<dbReference type="GO" id="GO:0016853">
    <property type="term" value="F:isomerase activity"/>
    <property type="evidence" value="ECO:0007669"/>
    <property type="project" value="InterPro"/>
</dbReference>